<name>A0ABW8T1G1_9CLOT</name>
<dbReference type="Gene3D" id="1.25.40.10">
    <property type="entry name" value="Tetratricopeptide repeat domain"/>
    <property type="match status" value="2"/>
</dbReference>
<keyword evidence="4" id="KW-1133">Transmembrane helix</keyword>
<dbReference type="Pfam" id="PF00515">
    <property type="entry name" value="TPR_1"/>
    <property type="match status" value="1"/>
</dbReference>
<dbReference type="Pfam" id="PF13424">
    <property type="entry name" value="TPR_12"/>
    <property type="match status" value="1"/>
</dbReference>
<dbReference type="InterPro" id="IPR019734">
    <property type="entry name" value="TPR_rpt"/>
</dbReference>
<proteinExistence type="predicted"/>
<dbReference type="PANTHER" id="PTHR44858">
    <property type="entry name" value="TETRATRICOPEPTIDE REPEAT PROTEIN 6"/>
    <property type="match status" value="1"/>
</dbReference>
<comment type="caution">
    <text evidence="5">The sequence shown here is derived from an EMBL/GenBank/DDBJ whole genome shotgun (WGS) entry which is preliminary data.</text>
</comment>
<evidence type="ECO:0000313" key="5">
    <source>
        <dbReference type="EMBL" id="MFL0245572.1"/>
    </source>
</evidence>
<dbReference type="RefSeq" id="WP_406768029.1">
    <property type="nucleotide sequence ID" value="NZ_JBJHZZ010000001.1"/>
</dbReference>
<dbReference type="InterPro" id="IPR050498">
    <property type="entry name" value="Ycf3"/>
</dbReference>
<evidence type="ECO:0000256" key="3">
    <source>
        <dbReference type="PROSITE-ProRule" id="PRU00339"/>
    </source>
</evidence>
<keyword evidence="4" id="KW-0812">Transmembrane</keyword>
<keyword evidence="2 3" id="KW-0802">TPR repeat</keyword>
<keyword evidence="4" id="KW-0472">Membrane</keyword>
<protein>
    <submittedName>
        <fullName evidence="5">Tetratricopeptide repeat protein</fullName>
    </submittedName>
</protein>
<keyword evidence="6" id="KW-1185">Reference proteome</keyword>
<evidence type="ECO:0000256" key="2">
    <source>
        <dbReference type="ARBA" id="ARBA00022803"/>
    </source>
</evidence>
<reference evidence="5 6" key="1">
    <citation type="submission" date="2024-11" db="EMBL/GenBank/DDBJ databases">
        <authorList>
            <person name="Heng Y.C."/>
            <person name="Lim A.C.H."/>
            <person name="Lee J.K.Y."/>
            <person name="Kittelmann S."/>
        </authorList>
    </citation>
    <scope>NUCLEOTIDE SEQUENCE [LARGE SCALE GENOMIC DNA]</scope>
    <source>
        <strain evidence="5 6">WILCCON 0185</strain>
    </source>
</reference>
<feature type="transmembrane region" description="Helical" evidence="4">
    <location>
        <begin position="351"/>
        <end position="369"/>
    </location>
</feature>
<feature type="repeat" description="TPR" evidence="3">
    <location>
        <begin position="183"/>
        <end position="216"/>
    </location>
</feature>
<sequence>MFVIIIIAYKKSEFAFWGFLTVLLIFSLIIIYMTVRNFKAINKGAYLVNRGNSEKAIEHFSRLLESSNKTIRALPLAYRGMVYLRIRKFDLALQDLVESCKIKKLPLINIVKVGVVYTELKQYDKALKYFSKAVELKPKSSAAYTNLGWFYLHTNEYERAIENLNRAIELVSGEFLGKSKSLCTAYNNLGTIYIKLEEYAKAHEYLSKAIKINLKASETLVKANIYKSYAYLQKMIGNIKLSRDYALKAIELDPYDFFSHKILAEINLIEDNYDDFYKNFEIFLEKKGLSIDNQDIEDVVYEKVKNEEKFKLLIQNKCSKVKYNDLNTSINDDEILSYNFNAKQDSKNKKLVILLIFLFIIEIINLLMINK</sequence>
<evidence type="ECO:0000256" key="1">
    <source>
        <dbReference type="ARBA" id="ARBA00022737"/>
    </source>
</evidence>
<gene>
    <name evidence="5" type="ORF">ACJDUG_01100</name>
</gene>
<evidence type="ECO:0000313" key="6">
    <source>
        <dbReference type="Proteomes" id="UP001623591"/>
    </source>
</evidence>
<feature type="transmembrane region" description="Helical" evidence="4">
    <location>
        <begin position="14"/>
        <end position="35"/>
    </location>
</feature>
<dbReference type="SMART" id="SM00028">
    <property type="entry name" value="TPR"/>
    <property type="match status" value="6"/>
</dbReference>
<dbReference type="PROSITE" id="PS50005">
    <property type="entry name" value="TPR"/>
    <property type="match status" value="3"/>
</dbReference>
<dbReference type="PANTHER" id="PTHR44858:SF1">
    <property type="entry name" value="UDP-N-ACETYLGLUCOSAMINE--PEPTIDE N-ACETYLGLUCOSAMINYLTRANSFERASE SPINDLY-RELATED"/>
    <property type="match status" value="1"/>
</dbReference>
<dbReference type="PROSITE" id="PS50293">
    <property type="entry name" value="TPR_REGION"/>
    <property type="match status" value="3"/>
</dbReference>
<dbReference type="InterPro" id="IPR011990">
    <property type="entry name" value="TPR-like_helical_dom_sf"/>
</dbReference>
<feature type="repeat" description="TPR" evidence="3">
    <location>
        <begin position="107"/>
        <end position="140"/>
    </location>
</feature>
<organism evidence="5 6">
    <name type="scientific">Candidatus Clostridium stratigraminis</name>
    <dbReference type="NCBI Taxonomy" id="3381661"/>
    <lineage>
        <taxon>Bacteria</taxon>
        <taxon>Bacillati</taxon>
        <taxon>Bacillota</taxon>
        <taxon>Clostridia</taxon>
        <taxon>Eubacteriales</taxon>
        <taxon>Clostridiaceae</taxon>
        <taxon>Clostridium</taxon>
    </lineage>
</organism>
<feature type="repeat" description="TPR" evidence="3">
    <location>
        <begin position="141"/>
        <end position="174"/>
    </location>
</feature>
<keyword evidence="1" id="KW-0677">Repeat</keyword>
<dbReference type="Proteomes" id="UP001623591">
    <property type="component" value="Unassembled WGS sequence"/>
</dbReference>
<accession>A0ABW8T1G1</accession>
<evidence type="ECO:0000256" key="4">
    <source>
        <dbReference type="SAM" id="Phobius"/>
    </source>
</evidence>
<dbReference type="SUPFAM" id="SSF48452">
    <property type="entry name" value="TPR-like"/>
    <property type="match status" value="2"/>
</dbReference>
<dbReference type="EMBL" id="JBJHZZ010000001">
    <property type="protein sequence ID" value="MFL0245572.1"/>
    <property type="molecule type" value="Genomic_DNA"/>
</dbReference>